<sequence>MASPKSQPRSSAASTGTTTKSAVTATSKIHPFVTHAKLITAVVAGLIFGWYNLQGGNTLVGYMSLANFFGILTATFVGVDEEAVGGKYKIMLEGVMPSTALFVLIWTATSNLLHGAAVTAAAV</sequence>
<evidence type="ECO:0000256" key="8">
    <source>
        <dbReference type="SAM" id="Phobius"/>
    </source>
</evidence>
<feature type="transmembrane region" description="Helical" evidence="8">
    <location>
        <begin position="59"/>
        <end position="79"/>
    </location>
</feature>
<protein>
    <recommendedName>
        <fullName evidence="11">ER membrane protein complex subunit 6</fullName>
    </recommendedName>
</protein>
<keyword evidence="4" id="KW-0256">Endoplasmic reticulum</keyword>
<dbReference type="InterPro" id="IPR029008">
    <property type="entry name" value="EMC6-like"/>
</dbReference>
<dbReference type="OrthoDB" id="286395at2759"/>
<keyword evidence="6 8" id="KW-0472">Membrane</keyword>
<reference evidence="9 10" key="1">
    <citation type="submission" date="2009-11" db="EMBL/GenBank/DDBJ databases">
        <title>Annotation of Allomyces macrogynus ATCC 38327.</title>
        <authorList>
            <consortium name="The Broad Institute Genome Sequencing Platform"/>
            <person name="Russ C."/>
            <person name="Cuomo C."/>
            <person name="Burger G."/>
            <person name="Gray M.W."/>
            <person name="Holland P.W.H."/>
            <person name="King N."/>
            <person name="Lang F.B.F."/>
            <person name="Roger A.J."/>
            <person name="Ruiz-Trillo I."/>
            <person name="Young S.K."/>
            <person name="Zeng Q."/>
            <person name="Gargeya S."/>
            <person name="Fitzgerald M."/>
            <person name="Haas B."/>
            <person name="Abouelleil A."/>
            <person name="Alvarado L."/>
            <person name="Arachchi H.M."/>
            <person name="Berlin A."/>
            <person name="Chapman S.B."/>
            <person name="Gearin G."/>
            <person name="Goldberg J."/>
            <person name="Griggs A."/>
            <person name="Gujja S."/>
            <person name="Hansen M."/>
            <person name="Heiman D."/>
            <person name="Howarth C."/>
            <person name="Larimer J."/>
            <person name="Lui A."/>
            <person name="MacDonald P.J.P."/>
            <person name="McCowen C."/>
            <person name="Montmayeur A."/>
            <person name="Murphy C."/>
            <person name="Neiman D."/>
            <person name="Pearson M."/>
            <person name="Priest M."/>
            <person name="Roberts A."/>
            <person name="Saif S."/>
            <person name="Shea T."/>
            <person name="Sisk P."/>
            <person name="Stolte C."/>
            <person name="Sykes S."/>
            <person name="Wortman J."/>
            <person name="Nusbaum C."/>
            <person name="Birren B."/>
        </authorList>
    </citation>
    <scope>NUCLEOTIDE SEQUENCE [LARGE SCALE GENOMIC DNA]</scope>
    <source>
        <strain evidence="9 10">ATCC 38327</strain>
    </source>
</reference>
<comment type="subcellular location">
    <subcellularLocation>
        <location evidence="1">Endoplasmic reticulum membrane</location>
        <topology evidence="1">Multi-pass membrane protein</topology>
    </subcellularLocation>
</comment>
<keyword evidence="3 8" id="KW-0812">Transmembrane</keyword>
<dbReference type="Pfam" id="PF07019">
    <property type="entry name" value="EMC6"/>
    <property type="match status" value="1"/>
</dbReference>
<evidence type="ECO:0000313" key="10">
    <source>
        <dbReference type="Proteomes" id="UP000054350"/>
    </source>
</evidence>
<dbReference type="VEuPathDB" id="FungiDB:AMAG_06069"/>
<evidence type="ECO:0008006" key="11">
    <source>
        <dbReference type="Google" id="ProtNLM"/>
    </source>
</evidence>
<dbReference type="Proteomes" id="UP000054350">
    <property type="component" value="Unassembled WGS sequence"/>
</dbReference>
<feature type="region of interest" description="Disordered" evidence="7">
    <location>
        <begin position="1"/>
        <end position="23"/>
    </location>
</feature>
<dbReference type="EMBL" id="GG745336">
    <property type="protein sequence ID" value="KNE60707.1"/>
    <property type="molecule type" value="Genomic_DNA"/>
</dbReference>
<gene>
    <name evidence="9" type="ORF">AMAG_06069</name>
</gene>
<dbReference type="GO" id="GO:0005789">
    <property type="term" value="C:endoplasmic reticulum membrane"/>
    <property type="evidence" value="ECO:0007669"/>
    <property type="project" value="UniProtKB-SubCell"/>
</dbReference>
<evidence type="ECO:0000256" key="1">
    <source>
        <dbReference type="ARBA" id="ARBA00004477"/>
    </source>
</evidence>
<evidence type="ECO:0000313" key="9">
    <source>
        <dbReference type="EMBL" id="KNE60707.1"/>
    </source>
</evidence>
<proteinExistence type="inferred from homology"/>
<evidence type="ECO:0000256" key="7">
    <source>
        <dbReference type="SAM" id="MobiDB-lite"/>
    </source>
</evidence>
<feature type="transmembrane region" description="Helical" evidence="8">
    <location>
        <begin position="100"/>
        <end position="122"/>
    </location>
</feature>
<organism evidence="9 10">
    <name type="scientific">Allomyces macrogynus (strain ATCC 38327)</name>
    <name type="common">Allomyces javanicus var. macrogynus</name>
    <dbReference type="NCBI Taxonomy" id="578462"/>
    <lineage>
        <taxon>Eukaryota</taxon>
        <taxon>Fungi</taxon>
        <taxon>Fungi incertae sedis</taxon>
        <taxon>Blastocladiomycota</taxon>
        <taxon>Blastocladiomycetes</taxon>
        <taxon>Blastocladiales</taxon>
        <taxon>Blastocladiaceae</taxon>
        <taxon>Allomyces</taxon>
    </lineage>
</organism>
<evidence type="ECO:0000256" key="4">
    <source>
        <dbReference type="ARBA" id="ARBA00022824"/>
    </source>
</evidence>
<keyword evidence="10" id="KW-1185">Reference proteome</keyword>
<feature type="transmembrane region" description="Helical" evidence="8">
    <location>
        <begin position="36"/>
        <end position="53"/>
    </location>
</feature>
<evidence type="ECO:0000256" key="6">
    <source>
        <dbReference type="ARBA" id="ARBA00023136"/>
    </source>
</evidence>
<feature type="compositionally biased region" description="Low complexity" evidence="7">
    <location>
        <begin position="10"/>
        <end position="23"/>
    </location>
</feature>
<evidence type="ECO:0000256" key="5">
    <source>
        <dbReference type="ARBA" id="ARBA00022989"/>
    </source>
</evidence>
<reference evidence="10" key="2">
    <citation type="submission" date="2009-11" db="EMBL/GenBank/DDBJ databases">
        <title>The Genome Sequence of Allomyces macrogynus strain ATCC 38327.</title>
        <authorList>
            <consortium name="The Broad Institute Genome Sequencing Platform"/>
            <person name="Russ C."/>
            <person name="Cuomo C."/>
            <person name="Shea T."/>
            <person name="Young S.K."/>
            <person name="Zeng Q."/>
            <person name="Koehrsen M."/>
            <person name="Haas B."/>
            <person name="Borodovsky M."/>
            <person name="Guigo R."/>
            <person name="Alvarado L."/>
            <person name="Berlin A."/>
            <person name="Borenstein D."/>
            <person name="Chen Z."/>
            <person name="Engels R."/>
            <person name="Freedman E."/>
            <person name="Gellesch M."/>
            <person name="Goldberg J."/>
            <person name="Griggs A."/>
            <person name="Gujja S."/>
            <person name="Heiman D."/>
            <person name="Hepburn T."/>
            <person name="Howarth C."/>
            <person name="Jen D."/>
            <person name="Larson L."/>
            <person name="Lewis B."/>
            <person name="Mehta T."/>
            <person name="Park D."/>
            <person name="Pearson M."/>
            <person name="Roberts A."/>
            <person name="Saif S."/>
            <person name="Shenoy N."/>
            <person name="Sisk P."/>
            <person name="Stolte C."/>
            <person name="Sykes S."/>
            <person name="Walk T."/>
            <person name="White J."/>
            <person name="Yandava C."/>
            <person name="Burger G."/>
            <person name="Gray M.W."/>
            <person name="Holland P.W.H."/>
            <person name="King N."/>
            <person name="Lang F.B.F."/>
            <person name="Roger A.J."/>
            <person name="Ruiz-Trillo I."/>
            <person name="Lander E."/>
            <person name="Nusbaum C."/>
        </authorList>
    </citation>
    <scope>NUCLEOTIDE SEQUENCE [LARGE SCALE GENOMIC DNA]</scope>
    <source>
        <strain evidence="10">ATCC 38327</strain>
    </source>
</reference>
<dbReference type="AlphaFoldDB" id="A0A0L0SE47"/>
<accession>A0A0L0SE47</accession>
<evidence type="ECO:0000256" key="2">
    <source>
        <dbReference type="ARBA" id="ARBA00009436"/>
    </source>
</evidence>
<comment type="similarity">
    <text evidence="2">Belongs to the EMC6 family.</text>
</comment>
<keyword evidence="5 8" id="KW-1133">Transmembrane helix</keyword>
<evidence type="ECO:0000256" key="3">
    <source>
        <dbReference type="ARBA" id="ARBA00022692"/>
    </source>
</evidence>
<name>A0A0L0SE47_ALLM3</name>